<dbReference type="Proteomes" id="UP001155241">
    <property type="component" value="Unassembled WGS sequence"/>
</dbReference>
<name>A0A9X2F7J5_9BACT</name>
<dbReference type="Pfam" id="PF13310">
    <property type="entry name" value="Virulence_RhuM"/>
    <property type="match status" value="1"/>
</dbReference>
<comment type="caution">
    <text evidence="1">The sequence shown here is derived from an EMBL/GenBank/DDBJ whole genome shotgun (WGS) entry which is preliminary data.</text>
</comment>
<keyword evidence="2" id="KW-1185">Reference proteome</keyword>
<dbReference type="PANTHER" id="PTHR35810">
    <property type="entry name" value="CYTOPLASMIC PROTEIN-RELATED"/>
    <property type="match status" value="1"/>
</dbReference>
<protein>
    <submittedName>
        <fullName evidence="1">Virulence RhuM family protein</fullName>
    </submittedName>
</protein>
<feature type="non-terminal residue" evidence="1">
    <location>
        <position position="271"/>
    </location>
</feature>
<reference evidence="1" key="1">
    <citation type="submission" date="2022-06" db="EMBL/GenBank/DDBJ databases">
        <title>Aeoliella straminimaris, a novel planctomycete from sediments.</title>
        <authorList>
            <person name="Vitorino I.R."/>
            <person name="Lage O.M."/>
        </authorList>
    </citation>
    <scope>NUCLEOTIDE SEQUENCE</scope>
    <source>
        <strain evidence="1">ICT_H6.2</strain>
    </source>
</reference>
<evidence type="ECO:0000313" key="1">
    <source>
        <dbReference type="EMBL" id="MCO6043057.1"/>
    </source>
</evidence>
<dbReference type="PANTHER" id="PTHR35810:SF1">
    <property type="entry name" value="CYTOPLASMIC PROTEIN"/>
    <property type="match status" value="1"/>
</dbReference>
<evidence type="ECO:0000313" key="2">
    <source>
        <dbReference type="Proteomes" id="UP001155241"/>
    </source>
</evidence>
<accession>A0A9X2F7J5</accession>
<dbReference type="EMBL" id="JAMXLR010000017">
    <property type="protein sequence ID" value="MCO6043057.1"/>
    <property type="molecule type" value="Genomic_DNA"/>
</dbReference>
<gene>
    <name evidence="1" type="ORF">NG895_03985</name>
</gene>
<proteinExistence type="predicted"/>
<dbReference type="RefSeq" id="WP_252851157.1">
    <property type="nucleotide sequence ID" value="NZ_JAMXLR010000017.1"/>
</dbReference>
<organism evidence="1 2">
    <name type="scientific">Aeoliella straminimaris</name>
    <dbReference type="NCBI Taxonomy" id="2954799"/>
    <lineage>
        <taxon>Bacteria</taxon>
        <taxon>Pseudomonadati</taxon>
        <taxon>Planctomycetota</taxon>
        <taxon>Planctomycetia</taxon>
        <taxon>Pirellulales</taxon>
        <taxon>Lacipirellulaceae</taxon>
        <taxon>Aeoliella</taxon>
    </lineage>
</organism>
<sequence>MAENLPTPSEGDFLFYATEDGNTRVRLMVEGQTVWMPQKAIAELFETTVANINTHIRNLLAENELEEGSVIKDYFITAADGKSYQTKHYNLDMILAIGYRVRSPRGTQFRRWATKTLREYLVKGFVLDDERLKAAETTFGQDHFDELLERIRDIRASERRFYQKITDIYATSSDYDAKAEVSQEFFATVQNKLEWAFTGMKAAELIRSRADASQDNMGLTTWKNAPNGKIRKTDVTVAKNYLRTCFKNSFFRHGQPFGHEADHGDVGYCFA</sequence>
<dbReference type="InterPro" id="IPR011204">
    <property type="entry name" value="Virulence_RhuM-like"/>
</dbReference>
<dbReference type="AlphaFoldDB" id="A0A9X2F7J5"/>